<protein>
    <submittedName>
        <fullName evidence="4">Glycoside hydrolase family 130 protein</fullName>
    </submittedName>
</protein>
<reference evidence="4" key="1">
    <citation type="submission" date="2022-08" db="EMBL/GenBank/DDBJ databases">
        <title>The genomic sequence of strain Paenibacillus sp. SCIV0701.</title>
        <authorList>
            <person name="Zhao H."/>
        </authorList>
    </citation>
    <scope>NUCLEOTIDE SEQUENCE</scope>
    <source>
        <strain evidence="4">SCIV0701</strain>
    </source>
</reference>
<dbReference type="Proteomes" id="UP001141950">
    <property type="component" value="Unassembled WGS sequence"/>
</dbReference>
<dbReference type="PANTHER" id="PTHR34106">
    <property type="entry name" value="GLYCOSIDASE"/>
    <property type="match status" value="1"/>
</dbReference>
<comment type="caution">
    <text evidence="4">The sequence shown here is derived from an EMBL/GenBank/DDBJ whole genome shotgun (WGS) entry which is preliminary data.</text>
</comment>
<dbReference type="RefSeq" id="WP_257448822.1">
    <property type="nucleotide sequence ID" value="NZ_JANIPJ010000013.1"/>
</dbReference>
<evidence type="ECO:0000256" key="3">
    <source>
        <dbReference type="ARBA" id="ARBA00024356"/>
    </source>
</evidence>
<dbReference type="GO" id="GO:0016787">
    <property type="term" value="F:hydrolase activity"/>
    <property type="evidence" value="ECO:0007669"/>
    <property type="project" value="UniProtKB-KW"/>
</dbReference>
<dbReference type="PANTHER" id="PTHR34106:SF5">
    <property type="entry name" value="GLYCOSIDASE"/>
    <property type="match status" value="1"/>
</dbReference>
<dbReference type="Pfam" id="PF04041">
    <property type="entry name" value="Glyco_hydro_130"/>
    <property type="match status" value="1"/>
</dbReference>
<dbReference type="GO" id="GO:0016757">
    <property type="term" value="F:glycosyltransferase activity"/>
    <property type="evidence" value="ECO:0007669"/>
    <property type="project" value="UniProtKB-KW"/>
</dbReference>
<keyword evidence="4" id="KW-0378">Hydrolase</keyword>
<dbReference type="CDD" id="cd08993">
    <property type="entry name" value="GH130"/>
    <property type="match status" value="1"/>
</dbReference>
<comment type="similarity">
    <text evidence="3">Belongs to the glycosyl hydrolase 130 family.</text>
</comment>
<keyword evidence="5" id="KW-1185">Reference proteome</keyword>
<evidence type="ECO:0000256" key="1">
    <source>
        <dbReference type="ARBA" id="ARBA00022676"/>
    </source>
</evidence>
<keyword evidence="2" id="KW-0808">Transferase</keyword>
<accession>A0A9X2MPC9</accession>
<evidence type="ECO:0000313" key="5">
    <source>
        <dbReference type="Proteomes" id="UP001141950"/>
    </source>
</evidence>
<dbReference type="EMBL" id="JANIPJ010000013">
    <property type="protein sequence ID" value="MCR2805738.1"/>
    <property type="molecule type" value="Genomic_DNA"/>
</dbReference>
<dbReference type="InterPro" id="IPR023296">
    <property type="entry name" value="Glyco_hydro_beta-prop_sf"/>
</dbReference>
<dbReference type="PIRSF" id="PIRSF016202">
    <property type="entry name" value="PH1107"/>
    <property type="match status" value="1"/>
</dbReference>
<proteinExistence type="inferred from homology"/>
<dbReference type="AlphaFoldDB" id="A0A9X2MPC9"/>
<dbReference type="Gene3D" id="2.115.10.20">
    <property type="entry name" value="Glycosyl hydrolase domain, family 43"/>
    <property type="match status" value="1"/>
</dbReference>
<sequence length="337" mass="37582">MQLPSRIGDLASSPVVFRSPLNPILTPAQVPYGPALVFNAGVCKFNGKYVMVFRNDYGNADTHVLEPHHTTDLGVAFSDDGIYWDVRPEPCLKLHDEEIVRVYDPRLTVLDGRCYMCFAVDTLHGIRGGIAVTDDFVDFEILSMSGPDNRNMVLFPERVGGKFVRLERPFTVYSRGGKDRFDTWISDSPDLRYWGNSKLLLAVEQVPFANDKIGPAAPPVRTEHGWLTLFHAVDIDASRGKNGWEDSWKKRYTAGIMLLDLERPDRIIGMSREPLLAPEASYEVSGGFRDHVIFPGGMILEDSGEVKMYYGAADAVECLATAHVDDLVRLCLDGAVR</sequence>
<name>A0A9X2MPC9_9BACL</name>
<organism evidence="4 5">
    <name type="scientific">Paenibacillus soyae</name>
    <dbReference type="NCBI Taxonomy" id="2969249"/>
    <lineage>
        <taxon>Bacteria</taxon>
        <taxon>Bacillati</taxon>
        <taxon>Bacillota</taxon>
        <taxon>Bacilli</taxon>
        <taxon>Bacillales</taxon>
        <taxon>Paenibacillaceae</taxon>
        <taxon>Paenibacillus</taxon>
    </lineage>
</organism>
<evidence type="ECO:0000313" key="4">
    <source>
        <dbReference type="EMBL" id="MCR2805738.1"/>
    </source>
</evidence>
<dbReference type="InterPro" id="IPR007184">
    <property type="entry name" value="Mannoside_phosphorylase"/>
</dbReference>
<gene>
    <name evidence="4" type="ORF">NQZ67_17790</name>
</gene>
<evidence type="ECO:0000256" key="2">
    <source>
        <dbReference type="ARBA" id="ARBA00022679"/>
    </source>
</evidence>
<dbReference type="SUPFAM" id="SSF75005">
    <property type="entry name" value="Arabinanase/levansucrase/invertase"/>
    <property type="match status" value="1"/>
</dbReference>
<keyword evidence="1" id="KW-0328">Glycosyltransferase</keyword>